<evidence type="ECO:0000313" key="3">
    <source>
        <dbReference type="Proteomes" id="UP000009888"/>
    </source>
</evidence>
<dbReference type="InterPro" id="IPR010982">
    <property type="entry name" value="Lambda_DNA-bd_dom_sf"/>
</dbReference>
<dbReference type="RefSeq" id="WP_007000473.1">
    <property type="nucleotide sequence ID" value="NZ_JH992955.1"/>
</dbReference>
<evidence type="ECO:0000259" key="1">
    <source>
        <dbReference type="PROSITE" id="PS50943"/>
    </source>
</evidence>
<sequence length="105" mass="11774">MYHVHHPGPNKSPGARYQTRPIAIDSAVSAYIEQCLLNEDFSLLELSRRTGIAYSRLARTVRGTLSLTLSELDMIAKVFSLSAAELITRAQTLSEYNYRSNDQGR</sequence>
<name>K9EFQ7_9ACTO</name>
<dbReference type="AlphaFoldDB" id="K9EFQ7"/>
<feature type="domain" description="HTH cro/C1-type" evidence="1">
    <location>
        <begin position="32"/>
        <end position="86"/>
    </location>
</feature>
<proteinExistence type="predicted"/>
<organism evidence="2 3">
    <name type="scientific">Actinobaculum massiliense ACS-171-V-Col2</name>
    <dbReference type="NCBI Taxonomy" id="883066"/>
    <lineage>
        <taxon>Bacteria</taxon>
        <taxon>Bacillati</taxon>
        <taxon>Actinomycetota</taxon>
        <taxon>Actinomycetes</taxon>
        <taxon>Actinomycetales</taxon>
        <taxon>Actinomycetaceae</taxon>
        <taxon>Actinobaculum</taxon>
    </lineage>
</organism>
<keyword evidence="3" id="KW-1185">Reference proteome</keyword>
<dbReference type="SUPFAM" id="SSF47413">
    <property type="entry name" value="lambda repressor-like DNA-binding domains"/>
    <property type="match status" value="1"/>
</dbReference>
<dbReference type="InterPro" id="IPR001387">
    <property type="entry name" value="Cro/C1-type_HTH"/>
</dbReference>
<protein>
    <recommendedName>
        <fullName evidence="1">HTH cro/C1-type domain-containing protein</fullName>
    </recommendedName>
</protein>
<dbReference type="Proteomes" id="UP000009888">
    <property type="component" value="Unassembled WGS sequence"/>
</dbReference>
<accession>K9EFQ7</accession>
<comment type="caution">
    <text evidence="2">The sequence shown here is derived from an EMBL/GenBank/DDBJ whole genome shotgun (WGS) entry which is preliminary data.</text>
</comment>
<dbReference type="Pfam" id="PF13443">
    <property type="entry name" value="HTH_26"/>
    <property type="match status" value="1"/>
</dbReference>
<gene>
    <name evidence="2" type="ORF">HMPREF9233_00255</name>
</gene>
<dbReference type="EMBL" id="AGWL01000002">
    <property type="protein sequence ID" value="EKU95468.1"/>
    <property type="molecule type" value="Genomic_DNA"/>
</dbReference>
<evidence type="ECO:0000313" key="2">
    <source>
        <dbReference type="EMBL" id="EKU95468.1"/>
    </source>
</evidence>
<dbReference type="HOGENOM" id="CLU_2230708_0_0_11"/>
<dbReference type="CDD" id="cd00093">
    <property type="entry name" value="HTH_XRE"/>
    <property type="match status" value="1"/>
</dbReference>
<reference evidence="2 3" key="1">
    <citation type="submission" date="2012-09" db="EMBL/GenBank/DDBJ databases">
        <title>The Genome Sequence of Actinobaculum massiliae ACS-171-V-COL2.</title>
        <authorList>
            <consortium name="The Broad Institute Genome Sequencing Platform"/>
            <person name="Earl A."/>
            <person name="Ward D."/>
            <person name="Feldgarden M."/>
            <person name="Gevers D."/>
            <person name="Saerens B."/>
            <person name="Vaneechoutte M."/>
            <person name="Walker B."/>
            <person name="Young S.K."/>
            <person name="Zeng Q."/>
            <person name="Gargeya S."/>
            <person name="Fitzgerald M."/>
            <person name="Haas B."/>
            <person name="Abouelleil A."/>
            <person name="Alvarado L."/>
            <person name="Arachchi H.M."/>
            <person name="Berlin A."/>
            <person name="Chapman S.B."/>
            <person name="Goldberg J."/>
            <person name="Griggs A."/>
            <person name="Gujja S."/>
            <person name="Hansen M."/>
            <person name="Howarth C."/>
            <person name="Imamovic A."/>
            <person name="Larimer J."/>
            <person name="McCowen C."/>
            <person name="Montmayeur A."/>
            <person name="Murphy C."/>
            <person name="Neiman D."/>
            <person name="Pearson M."/>
            <person name="Priest M."/>
            <person name="Roberts A."/>
            <person name="Saif S."/>
            <person name="Shea T."/>
            <person name="Sisk P."/>
            <person name="Sykes S."/>
            <person name="Wortman J."/>
            <person name="Nusbaum C."/>
            <person name="Birren B."/>
        </authorList>
    </citation>
    <scope>NUCLEOTIDE SEQUENCE [LARGE SCALE GENOMIC DNA]</scope>
    <source>
        <strain evidence="3">ACS-171-V-Col2</strain>
    </source>
</reference>
<dbReference type="GO" id="GO:0003677">
    <property type="term" value="F:DNA binding"/>
    <property type="evidence" value="ECO:0007669"/>
    <property type="project" value="InterPro"/>
</dbReference>
<dbReference type="Gene3D" id="1.10.260.40">
    <property type="entry name" value="lambda repressor-like DNA-binding domains"/>
    <property type="match status" value="1"/>
</dbReference>
<dbReference type="PROSITE" id="PS50943">
    <property type="entry name" value="HTH_CROC1"/>
    <property type="match status" value="1"/>
</dbReference>